<dbReference type="AlphaFoldDB" id="A0A016UIU9"/>
<dbReference type="EC" id="3.1.3.56" evidence="1"/>
<keyword evidence="2" id="KW-0378">Hydrolase</keyword>
<dbReference type="GO" id="GO:0046856">
    <property type="term" value="P:phosphatidylinositol dephosphorylation"/>
    <property type="evidence" value="ECO:0007669"/>
    <property type="project" value="InterPro"/>
</dbReference>
<dbReference type="InterPro" id="IPR036691">
    <property type="entry name" value="Endo/exonu/phosph_ase_sf"/>
</dbReference>
<evidence type="ECO:0000259" key="5">
    <source>
        <dbReference type="SMART" id="SM00128"/>
    </source>
</evidence>
<keyword evidence="4" id="KW-0812">Transmembrane</keyword>
<dbReference type="InterPro" id="IPR039737">
    <property type="entry name" value="INPP5A"/>
</dbReference>
<evidence type="ECO:0000256" key="1">
    <source>
        <dbReference type="ARBA" id="ARBA00012997"/>
    </source>
</evidence>
<dbReference type="EMBL" id="JARK01001375">
    <property type="protein sequence ID" value="EYC14772.1"/>
    <property type="molecule type" value="Genomic_DNA"/>
</dbReference>
<dbReference type="OrthoDB" id="5780965at2759"/>
<organism evidence="6 7">
    <name type="scientific">Ancylostoma ceylanicum</name>
    <dbReference type="NCBI Taxonomy" id="53326"/>
    <lineage>
        <taxon>Eukaryota</taxon>
        <taxon>Metazoa</taxon>
        <taxon>Ecdysozoa</taxon>
        <taxon>Nematoda</taxon>
        <taxon>Chromadorea</taxon>
        <taxon>Rhabditida</taxon>
        <taxon>Rhabditina</taxon>
        <taxon>Rhabditomorpha</taxon>
        <taxon>Strongyloidea</taxon>
        <taxon>Ancylostomatidae</taxon>
        <taxon>Ancylostomatinae</taxon>
        <taxon>Ancylostoma</taxon>
    </lineage>
</organism>
<name>A0A016UIU9_9BILA</name>
<gene>
    <name evidence="6" type="primary">Acey_s0039.g147</name>
    <name evidence="6" type="ORF">Y032_0039g147</name>
</gene>
<evidence type="ECO:0000256" key="3">
    <source>
        <dbReference type="ARBA" id="ARBA00023599"/>
    </source>
</evidence>
<dbReference type="SUPFAM" id="SSF56219">
    <property type="entry name" value="DNase I-like"/>
    <property type="match status" value="1"/>
</dbReference>
<accession>A0A016UIU9</accession>
<feature type="transmembrane region" description="Helical" evidence="4">
    <location>
        <begin position="20"/>
        <end position="42"/>
    </location>
</feature>
<evidence type="ECO:0000313" key="6">
    <source>
        <dbReference type="EMBL" id="EYC14772.1"/>
    </source>
</evidence>
<keyword evidence="7" id="KW-1185">Reference proteome</keyword>
<evidence type="ECO:0000256" key="2">
    <source>
        <dbReference type="ARBA" id="ARBA00022801"/>
    </source>
</evidence>
<dbReference type="GO" id="GO:0004445">
    <property type="term" value="F:inositol-polyphosphate 5-phosphatase activity"/>
    <property type="evidence" value="ECO:0007669"/>
    <property type="project" value="UniProtKB-EC"/>
</dbReference>
<dbReference type="PANTHER" id="PTHR12997">
    <property type="entry name" value="TYPE I INOSITOL-1,4,5-TRISPHOSPHATE 5-PHOSPHATASE"/>
    <property type="match status" value="1"/>
</dbReference>
<protein>
    <recommendedName>
        <fullName evidence="1">inositol-polyphosphate 5-phosphatase</fullName>
        <ecNumber evidence="1">3.1.3.56</ecNumber>
    </recommendedName>
</protein>
<comment type="caution">
    <text evidence="6">The sequence shown here is derived from an EMBL/GenBank/DDBJ whole genome shotgun (WGS) entry which is preliminary data.</text>
</comment>
<keyword evidence="4" id="KW-0472">Membrane</keyword>
<evidence type="ECO:0000256" key="4">
    <source>
        <dbReference type="SAM" id="Phobius"/>
    </source>
</evidence>
<dbReference type="STRING" id="53326.A0A016UIU9"/>
<dbReference type="SMART" id="SM00128">
    <property type="entry name" value="IPPc"/>
    <property type="match status" value="1"/>
</dbReference>
<reference evidence="7" key="1">
    <citation type="journal article" date="2015" name="Nat. Genet.">
        <title>The genome and transcriptome of the zoonotic hookworm Ancylostoma ceylanicum identify infection-specific gene families.</title>
        <authorList>
            <person name="Schwarz E.M."/>
            <person name="Hu Y."/>
            <person name="Antoshechkin I."/>
            <person name="Miller M.M."/>
            <person name="Sternberg P.W."/>
            <person name="Aroian R.V."/>
        </authorList>
    </citation>
    <scope>NUCLEOTIDE SEQUENCE</scope>
    <source>
        <strain evidence="7">HY135</strain>
    </source>
</reference>
<proteinExistence type="inferred from homology"/>
<dbReference type="InterPro" id="IPR000300">
    <property type="entry name" value="IPPc"/>
</dbReference>
<feature type="domain" description="Inositol polyphosphate-related phosphatase" evidence="5">
    <location>
        <begin position="5"/>
        <end position="243"/>
    </location>
</feature>
<dbReference type="Proteomes" id="UP000024635">
    <property type="component" value="Unassembled WGS sequence"/>
</dbReference>
<comment type="similarity">
    <text evidence="3">Belongs to the inositol 1,4,5-trisphosphate 5-phosphatase type I family.</text>
</comment>
<dbReference type="Gene3D" id="3.60.10.10">
    <property type="entry name" value="Endonuclease/exonuclease/phosphatase"/>
    <property type="match status" value="1"/>
</dbReference>
<evidence type="ECO:0000313" key="7">
    <source>
        <dbReference type="Proteomes" id="UP000024635"/>
    </source>
</evidence>
<sequence>MPMYPAVQTYLDLDHEAPNFTALGCVILINAGSIGSVSQFNFTTRSYSPVSKGLNILLNGLENSPHIVKRKFPQHFWPTFKWGRKGYMQTRWKVNNRTLDFVNVHLFHDESNLALIHENPFLYSSNRKRALDYVLEQLMASGNWESSPCFIFGDLNFRLDSTSFLNNVVYDILRSILLSQFDCFFKAERDDNTAVKINCSQRKTPRKSLVSAPYAIYLGASAEEEIRVCRPHHSREIRRTVALSILETAPCRKSRAIASLVALVRALLEIKSF</sequence>
<dbReference type="PANTHER" id="PTHR12997:SF2">
    <property type="entry name" value="INOSITOL POLYPHOSPHATE-5-PHOSPHATASE A"/>
    <property type="match status" value="1"/>
</dbReference>
<keyword evidence="4" id="KW-1133">Transmembrane helix</keyword>